<evidence type="ECO:0000256" key="3">
    <source>
        <dbReference type="ARBA" id="ARBA00018633"/>
    </source>
</evidence>
<sequence length="404" mass="45545">MNTQHLVFDNGSYNIKAGFVEQEQPIKVQNAISKARDGHLYIGNDFQSSSSYSGLVFKRPHDQGHLVSWECEKPIWDYTLNEILDNKELDANSVHLTLTETPFQLPQLSMNTDQIVFEEFGFHSFYRCPSPSLSPWGFSDISKVSDFALVIDSGYNATWIMPMIYQKVYWQGVKKLPIGGAVLDGLLKEMISFRHYDVSDEPSLVTTIKEKTCFLAQNFKESLKSRKSNSCEFILPDFKTTKVGYVKTKNTPVDTDAQSLKLFDERFSVPEALCHADIIFDNIASNSAPIQTASFKSLTDLVVQSIMSCPEVSRPLLSANILASGGTAKLPGFIERLKSELTKELPSDWLVRFKENGNDLEESNWFGGRALASSDIVNTVSISKKEYFEHGSNWCQKQFGFKNL</sequence>
<dbReference type="GO" id="GO:0005737">
    <property type="term" value="C:cytoplasm"/>
    <property type="evidence" value="ECO:0007669"/>
    <property type="project" value="UniProtKB-SubCell"/>
</dbReference>
<reference evidence="8 9" key="1">
    <citation type="journal article" date="2012" name="G3 (Bethesda)">
        <title>Pichia sorbitophila, an interspecies yeast hybrid reveals early steps of genome resolution following polyploidization.</title>
        <authorList>
            <person name="Leh Louis V."/>
            <person name="Despons L."/>
            <person name="Friedrich A."/>
            <person name="Martin T."/>
            <person name="Durrens P."/>
            <person name="Casaregola S."/>
            <person name="Neuveglise C."/>
            <person name="Fairhead C."/>
            <person name="Marck C."/>
            <person name="Cruz J.A."/>
            <person name="Straub M.L."/>
            <person name="Kugler V."/>
            <person name="Sacerdot C."/>
            <person name="Uzunov Z."/>
            <person name="Thierry A."/>
            <person name="Weiss S."/>
            <person name="Bleykasten C."/>
            <person name="De Montigny J."/>
            <person name="Jacques N."/>
            <person name="Jung P."/>
            <person name="Lemaire M."/>
            <person name="Mallet S."/>
            <person name="Morel G."/>
            <person name="Richard G.F."/>
            <person name="Sarkar A."/>
            <person name="Savel G."/>
            <person name="Schacherer J."/>
            <person name="Seret M.L."/>
            <person name="Talla E."/>
            <person name="Samson G."/>
            <person name="Jubin C."/>
            <person name="Poulain J."/>
            <person name="Vacherie B."/>
            <person name="Barbe V."/>
            <person name="Pelletier E."/>
            <person name="Sherman D.J."/>
            <person name="Westhof E."/>
            <person name="Weissenbach J."/>
            <person name="Baret P.V."/>
            <person name="Wincker P."/>
            <person name="Gaillardin C."/>
            <person name="Dujon B."/>
            <person name="Souciet J.L."/>
        </authorList>
    </citation>
    <scope>NUCLEOTIDE SEQUENCE [LARGE SCALE GENOMIC DNA]</scope>
    <source>
        <strain evidence="9">ATCC MYA-4447 / BCRC 22081 / CBS 7064 / NBRC 10061 / NRRL Y-12695</strain>
    </source>
</reference>
<accession>G8YDH0</accession>
<name>G8YDH0_PICSO</name>
<protein>
    <recommendedName>
        <fullName evidence="3">Actin-like protein ARP6</fullName>
    </recommendedName>
    <alternativeName>
        <fullName evidence="7">Actin-like protein arp6</fullName>
    </alternativeName>
</protein>
<organism evidence="8 9">
    <name type="scientific">Pichia sorbitophila (strain ATCC MYA-4447 / BCRC 22081 / CBS 7064 / NBRC 10061 / NRRL Y-12695)</name>
    <name type="common">Hybrid yeast</name>
    <dbReference type="NCBI Taxonomy" id="559304"/>
    <lineage>
        <taxon>Eukaryota</taxon>
        <taxon>Fungi</taxon>
        <taxon>Dikarya</taxon>
        <taxon>Ascomycota</taxon>
        <taxon>Saccharomycotina</taxon>
        <taxon>Pichiomycetes</taxon>
        <taxon>Debaryomycetaceae</taxon>
        <taxon>Millerozyma</taxon>
    </lineage>
</organism>
<dbReference type="FunFam" id="3.90.640.10:FF:000014">
    <property type="entry name" value="Putative actin-related protein 6"/>
    <property type="match status" value="1"/>
</dbReference>
<dbReference type="Pfam" id="PF00022">
    <property type="entry name" value="Actin"/>
    <property type="match status" value="1"/>
</dbReference>
<dbReference type="InParanoid" id="G8YDH0"/>
<evidence type="ECO:0000256" key="6">
    <source>
        <dbReference type="ARBA" id="ARBA00063309"/>
    </source>
</evidence>
<evidence type="ECO:0000256" key="2">
    <source>
        <dbReference type="ARBA" id="ARBA00005665"/>
    </source>
</evidence>
<dbReference type="InterPro" id="IPR004000">
    <property type="entry name" value="Actin"/>
</dbReference>
<comment type="function">
    <text evidence="5">Component of the SWR1 complex which mediates the ATP-dependent exchange of histone H2A for the H2A variant HZT1 leading to transcriptional regulation of selected genes by chromatin remodeling. Involved in chromosome stability.</text>
</comment>
<dbReference type="SUPFAM" id="SSF53067">
    <property type="entry name" value="Actin-like ATPase domain"/>
    <property type="match status" value="2"/>
</dbReference>
<dbReference type="Gene3D" id="3.90.640.10">
    <property type="entry name" value="Actin, Chain A, domain 4"/>
    <property type="match status" value="1"/>
</dbReference>
<dbReference type="PANTHER" id="PTHR11937">
    <property type="entry name" value="ACTIN"/>
    <property type="match status" value="1"/>
</dbReference>
<dbReference type="EMBL" id="FO082050">
    <property type="protein sequence ID" value="CCE83001.1"/>
    <property type="molecule type" value="Genomic_DNA"/>
</dbReference>
<dbReference type="AlphaFoldDB" id="G8YDH0"/>
<evidence type="ECO:0000256" key="5">
    <source>
        <dbReference type="ARBA" id="ARBA00025222"/>
    </source>
</evidence>
<comment type="subunit">
    <text evidence="6">Component of the SWR1 chromatin remodeling complex.</text>
</comment>
<dbReference type="SMART" id="SM00268">
    <property type="entry name" value="ACTIN"/>
    <property type="match status" value="1"/>
</dbReference>
<proteinExistence type="inferred from homology"/>
<dbReference type="GO" id="GO:0005634">
    <property type="term" value="C:nucleus"/>
    <property type="evidence" value="ECO:0007669"/>
    <property type="project" value="UniProtKB-ARBA"/>
</dbReference>
<dbReference type="STRING" id="559304.G8YDH0"/>
<evidence type="ECO:0000256" key="4">
    <source>
        <dbReference type="ARBA" id="ARBA00022490"/>
    </source>
</evidence>
<evidence type="ECO:0000256" key="7">
    <source>
        <dbReference type="ARBA" id="ARBA00073820"/>
    </source>
</evidence>
<dbReference type="OrthoDB" id="6220758at2759"/>
<evidence type="ECO:0000313" key="8">
    <source>
        <dbReference type="EMBL" id="CCE83001.1"/>
    </source>
</evidence>
<comment type="subcellular location">
    <subcellularLocation>
        <location evidence="1">Cytoplasm</location>
    </subcellularLocation>
</comment>
<dbReference type="InterPro" id="IPR043129">
    <property type="entry name" value="ATPase_NBD"/>
</dbReference>
<dbReference type="HOGENOM" id="CLU_027965_1_1_1"/>
<comment type="similarity">
    <text evidence="2">Belongs to the actin family. ARP6 subfamily.</text>
</comment>
<evidence type="ECO:0000313" key="9">
    <source>
        <dbReference type="Proteomes" id="UP000005222"/>
    </source>
</evidence>
<dbReference type="FunCoup" id="G8YDH0">
    <property type="interactions" value="564"/>
</dbReference>
<dbReference type="Gene3D" id="3.30.420.40">
    <property type="match status" value="2"/>
</dbReference>
<dbReference type="eggNOG" id="KOG0680">
    <property type="taxonomic scope" value="Eukaryota"/>
</dbReference>
<dbReference type="CDD" id="cd10210">
    <property type="entry name" value="ASKHA_NBD_Arp6"/>
    <property type="match status" value="1"/>
</dbReference>
<keyword evidence="4" id="KW-0963">Cytoplasm</keyword>
<dbReference type="Proteomes" id="UP000005222">
    <property type="component" value="Chromosome J"/>
</dbReference>
<evidence type="ECO:0000256" key="1">
    <source>
        <dbReference type="ARBA" id="ARBA00004496"/>
    </source>
</evidence>
<gene>
    <name evidence="8" type="primary">Piso0_002774</name>
    <name evidence="8" type="ORF">GNLVRS01_PISO0J19281g</name>
</gene>
<dbReference type="OMA" id="DKQINIW"/>
<keyword evidence="9" id="KW-1185">Reference proteome</keyword>